<dbReference type="OrthoDB" id="9767994at2"/>
<dbReference type="RefSeq" id="WP_091512709.1">
    <property type="nucleotide sequence ID" value="NZ_FNFH01000003.1"/>
</dbReference>
<evidence type="ECO:0000259" key="1">
    <source>
        <dbReference type="SMART" id="SM01008"/>
    </source>
</evidence>
<evidence type="ECO:0000313" key="3">
    <source>
        <dbReference type="Proteomes" id="UP000199305"/>
    </source>
</evidence>
<dbReference type="SUPFAM" id="SSF54665">
    <property type="entry name" value="CO dehydrogenase molybdoprotein N-domain-like"/>
    <property type="match status" value="1"/>
</dbReference>
<dbReference type="GO" id="GO:0016491">
    <property type="term" value="F:oxidoreductase activity"/>
    <property type="evidence" value="ECO:0007669"/>
    <property type="project" value="InterPro"/>
</dbReference>
<dbReference type="Pfam" id="PF20256">
    <property type="entry name" value="MoCoBD_2"/>
    <property type="match status" value="2"/>
</dbReference>
<gene>
    <name evidence="2" type="ORF">SAMN05216212_1970</name>
</gene>
<dbReference type="PIRSF" id="PIRSF036389">
    <property type="entry name" value="IOR_B"/>
    <property type="match status" value="1"/>
</dbReference>
<dbReference type="AlphaFoldDB" id="A0A1G9AE84"/>
<dbReference type="InterPro" id="IPR052516">
    <property type="entry name" value="N-heterocyclic_Hydroxylase"/>
</dbReference>
<accession>A0A1G9AE84</accession>
<name>A0A1G9AE84_9GAMM</name>
<sequence length="774" mass="83316">MLKYLTGKSSGGAHADELASPGRRGFIVGMAGAVLTLAFARSPLSLANPDKTVAEGAFDPTVWYWIEPDGRVVVNIAKAEMGQHIGTALARIVADELEADWEQVELRYVDSDPKWGYMVTGGSWSVWKSFDPLSRAGAAGRKVLIEEGAKKLGVKPEQCRARAGRIIAGNQSISYADLVRGGGISRSFTDEELKQMPIKPPAERRIIGGQTRALDIPGKVDGSTLYGLDAKVDGMVYGRPIIPPTRYGSSVSSIDDSAAREIPGYRQTVTLEDPSGTVPGWAMVIADSFHAANQAVKRITVNWSPGKTTGVDEQAVLDHGRKLIGTADQGVLALDAGEVDKAFNDAAEVLESEYVTHGVLHFQLEPVNAVALEKDGTWEIHTGNQWQSLIIPVLSRALQVPKEKIVMRTYLLGGGFGRRLNGDYSVPAALAAKAVGRPVKMVLTREDDALFDSIRSPSVQKIRMAFDGDGKITAMEHHATAGWPTQVMAPDFMADGINGKYDPFAIQGALHWYTMNGHRVRAISNDLANDTFRPGWLRSVGSGWVNWALESAIDEAAHKAGEDPIEFRLRRLKAIGRNAGSAPNAVGGAARQANVVRRVRELSGWGAELPADTALGVATSYGQERNMPTWTACVARVRVDRETGRATVEKLSLVTDAGTIVHPDGARAQVEGAALWGMSMALHEGTVLHNGNVADTNLNTYTPLRMRDVPEIEMEFVDSTETAVGLGEPATTVVGPAIGNAIFAAVGVRMRELPIRPHALLAELQRDSKANREA</sequence>
<proteinExistence type="predicted"/>
<evidence type="ECO:0000313" key="2">
    <source>
        <dbReference type="EMBL" id="SDK25563.1"/>
    </source>
</evidence>
<protein>
    <submittedName>
        <fullName evidence="2">CO or xanthine dehydrogenase, Mo-binding subunit</fullName>
    </submittedName>
</protein>
<reference evidence="3" key="1">
    <citation type="submission" date="2016-10" db="EMBL/GenBank/DDBJ databases">
        <authorList>
            <person name="Varghese N."/>
            <person name="Submissions S."/>
        </authorList>
    </citation>
    <scope>NUCLEOTIDE SEQUENCE [LARGE SCALE GENOMIC DNA]</scope>
    <source>
        <strain evidence="3">CGMCC 1.10658</strain>
    </source>
</reference>
<dbReference type="Gene3D" id="3.30.365.10">
    <property type="entry name" value="Aldehyde oxidase/xanthine dehydrogenase, molybdopterin binding domain"/>
    <property type="match status" value="4"/>
</dbReference>
<dbReference type="InterPro" id="IPR012368">
    <property type="entry name" value="OxRdtase_Mopterin-bd_su_IorB"/>
</dbReference>
<dbReference type="Gene3D" id="3.90.1170.50">
    <property type="entry name" value="Aldehyde oxidase/xanthine dehydrogenase, a/b hammerhead"/>
    <property type="match status" value="2"/>
</dbReference>
<dbReference type="InterPro" id="IPR037165">
    <property type="entry name" value="AldOxase/xan_DH_Mopterin-bd_sf"/>
</dbReference>
<dbReference type="Proteomes" id="UP000199305">
    <property type="component" value="Unassembled WGS sequence"/>
</dbReference>
<dbReference type="SUPFAM" id="SSF56003">
    <property type="entry name" value="Molybdenum cofactor-binding domain"/>
    <property type="match status" value="2"/>
</dbReference>
<organism evidence="2 3">
    <name type="scientific">Microbulbifer yueqingensis</name>
    <dbReference type="NCBI Taxonomy" id="658219"/>
    <lineage>
        <taxon>Bacteria</taxon>
        <taxon>Pseudomonadati</taxon>
        <taxon>Pseudomonadota</taxon>
        <taxon>Gammaproteobacteria</taxon>
        <taxon>Cellvibrionales</taxon>
        <taxon>Microbulbiferaceae</taxon>
        <taxon>Microbulbifer</taxon>
    </lineage>
</organism>
<dbReference type="InterPro" id="IPR000674">
    <property type="entry name" value="Ald_Oxase/Xan_DH_a/b"/>
</dbReference>
<dbReference type="InterPro" id="IPR036856">
    <property type="entry name" value="Ald_Oxase/Xan_DH_a/b_sf"/>
</dbReference>
<keyword evidence="3" id="KW-1185">Reference proteome</keyword>
<dbReference type="Pfam" id="PF02738">
    <property type="entry name" value="MoCoBD_1"/>
    <property type="match status" value="1"/>
</dbReference>
<dbReference type="EMBL" id="FNFH01000003">
    <property type="protein sequence ID" value="SDK25563.1"/>
    <property type="molecule type" value="Genomic_DNA"/>
</dbReference>
<dbReference type="PANTHER" id="PTHR47495:SF2">
    <property type="entry name" value="ALDEHYDE DEHYDROGENASE"/>
    <property type="match status" value="1"/>
</dbReference>
<dbReference type="STRING" id="658219.SAMN05216212_1970"/>
<dbReference type="PANTHER" id="PTHR47495">
    <property type="entry name" value="ALDEHYDE DEHYDROGENASE"/>
    <property type="match status" value="1"/>
</dbReference>
<feature type="domain" description="Aldehyde oxidase/xanthine dehydrogenase a/b hammerhead" evidence="1">
    <location>
        <begin position="221"/>
        <end position="307"/>
    </location>
</feature>
<dbReference type="InterPro" id="IPR008274">
    <property type="entry name" value="AldOxase/xan_DH_MoCoBD1"/>
</dbReference>
<dbReference type="InterPro" id="IPR046867">
    <property type="entry name" value="AldOxase/xan_DH_MoCoBD2"/>
</dbReference>
<dbReference type="SMART" id="SM01008">
    <property type="entry name" value="Ald_Xan_dh_C"/>
    <property type="match status" value="1"/>
</dbReference>